<dbReference type="AlphaFoldDB" id="A0A0C2XKF3"/>
<feature type="compositionally biased region" description="Low complexity" evidence="1">
    <location>
        <begin position="306"/>
        <end position="317"/>
    </location>
</feature>
<name>A0A0C2XKF3_SERVB</name>
<dbReference type="Proteomes" id="UP000054097">
    <property type="component" value="Unassembled WGS sequence"/>
</dbReference>
<evidence type="ECO:0000313" key="3">
    <source>
        <dbReference type="Proteomes" id="UP000054097"/>
    </source>
</evidence>
<protein>
    <submittedName>
        <fullName evidence="2">Uncharacterized protein</fullName>
    </submittedName>
</protein>
<gene>
    <name evidence="2" type="ORF">M408DRAFT_22865</name>
</gene>
<organism evidence="2 3">
    <name type="scientific">Serendipita vermifera MAFF 305830</name>
    <dbReference type="NCBI Taxonomy" id="933852"/>
    <lineage>
        <taxon>Eukaryota</taxon>
        <taxon>Fungi</taxon>
        <taxon>Dikarya</taxon>
        <taxon>Basidiomycota</taxon>
        <taxon>Agaricomycotina</taxon>
        <taxon>Agaricomycetes</taxon>
        <taxon>Sebacinales</taxon>
        <taxon>Serendipitaceae</taxon>
        <taxon>Serendipita</taxon>
    </lineage>
</organism>
<dbReference type="OrthoDB" id="5374757at2759"/>
<sequence>MYTTRNLFYLKISNEVVLPLYVYLDQQHVHWMSDFVLQKVLRDLKPLQVHRIGPKIILEGDDLFHLGTKNPKATVEVVSEGYQFAFFFRKLEQHGILIKSRNFKLVPNPPSSRQFEQEESQVGASGVTLRTKAGVSTGKKGKKRARPIDSDEDGADDIEMLDDLSSNIPRSSRRKIRKVYTEDNDMNDSEGTASGREDDAAYIPDEPNEQDNGVPGIVKAEEEDIRLPPPSATDNFPIDIDEEEKPKMSMKLSYKGHSIPGRYLCVIVEPDPPLAPELAPRAESVLPPEVRFRPAPAIPRLRDTSEIPSSSRSGSVRLRSETPLFLPEHDDDDDSVRGSPPPTRDRNLPPVPLFGGPLRDTLAQSGEENTTSLLAFSQALTSVRHEDEGEDSDEDYLRGDADENQRILE</sequence>
<proteinExistence type="predicted"/>
<keyword evidence="3" id="KW-1185">Reference proteome</keyword>
<feature type="region of interest" description="Disordered" evidence="1">
    <location>
        <begin position="109"/>
        <end position="214"/>
    </location>
</feature>
<dbReference type="PANTHER" id="PTHR40635">
    <property type="match status" value="1"/>
</dbReference>
<feature type="region of interest" description="Disordered" evidence="1">
    <location>
        <begin position="296"/>
        <end position="409"/>
    </location>
</feature>
<dbReference type="PANTHER" id="PTHR40635:SF1">
    <property type="match status" value="1"/>
</dbReference>
<dbReference type="HOGENOM" id="CLU_051060_0_0_1"/>
<evidence type="ECO:0000256" key="1">
    <source>
        <dbReference type="SAM" id="MobiDB-lite"/>
    </source>
</evidence>
<accession>A0A0C2XKF3</accession>
<feature type="compositionally biased region" description="Basic and acidic residues" evidence="1">
    <location>
        <begin position="395"/>
        <end position="409"/>
    </location>
</feature>
<dbReference type="EMBL" id="KN824288">
    <property type="protein sequence ID" value="KIM29522.1"/>
    <property type="molecule type" value="Genomic_DNA"/>
</dbReference>
<reference evidence="2 3" key="1">
    <citation type="submission" date="2014-04" db="EMBL/GenBank/DDBJ databases">
        <authorList>
            <consortium name="DOE Joint Genome Institute"/>
            <person name="Kuo A."/>
            <person name="Zuccaro A."/>
            <person name="Kohler A."/>
            <person name="Nagy L.G."/>
            <person name="Floudas D."/>
            <person name="Copeland A."/>
            <person name="Barry K.W."/>
            <person name="Cichocki N."/>
            <person name="Veneault-Fourrey C."/>
            <person name="LaButti K."/>
            <person name="Lindquist E.A."/>
            <person name="Lipzen A."/>
            <person name="Lundell T."/>
            <person name="Morin E."/>
            <person name="Murat C."/>
            <person name="Sun H."/>
            <person name="Tunlid A."/>
            <person name="Henrissat B."/>
            <person name="Grigoriev I.V."/>
            <person name="Hibbett D.S."/>
            <person name="Martin F."/>
            <person name="Nordberg H.P."/>
            <person name="Cantor M.N."/>
            <person name="Hua S.X."/>
        </authorList>
    </citation>
    <scope>NUCLEOTIDE SEQUENCE [LARGE SCALE GENOMIC DNA]</scope>
    <source>
        <strain evidence="2 3">MAFF 305830</strain>
    </source>
</reference>
<evidence type="ECO:0000313" key="2">
    <source>
        <dbReference type="EMBL" id="KIM29522.1"/>
    </source>
</evidence>
<feature type="compositionally biased region" description="Acidic residues" evidence="1">
    <location>
        <begin position="150"/>
        <end position="162"/>
    </location>
</feature>
<feature type="compositionally biased region" description="Polar residues" evidence="1">
    <location>
        <begin position="362"/>
        <end position="381"/>
    </location>
</feature>
<reference evidence="3" key="2">
    <citation type="submission" date="2015-01" db="EMBL/GenBank/DDBJ databases">
        <title>Evolutionary Origins and Diversification of the Mycorrhizal Mutualists.</title>
        <authorList>
            <consortium name="DOE Joint Genome Institute"/>
            <consortium name="Mycorrhizal Genomics Consortium"/>
            <person name="Kohler A."/>
            <person name="Kuo A."/>
            <person name="Nagy L.G."/>
            <person name="Floudas D."/>
            <person name="Copeland A."/>
            <person name="Barry K.W."/>
            <person name="Cichocki N."/>
            <person name="Veneault-Fourrey C."/>
            <person name="LaButti K."/>
            <person name="Lindquist E.A."/>
            <person name="Lipzen A."/>
            <person name="Lundell T."/>
            <person name="Morin E."/>
            <person name="Murat C."/>
            <person name="Riley R."/>
            <person name="Ohm R."/>
            <person name="Sun H."/>
            <person name="Tunlid A."/>
            <person name="Henrissat B."/>
            <person name="Grigoriev I.V."/>
            <person name="Hibbett D.S."/>
            <person name="Martin F."/>
        </authorList>
    </citation>
    <scope>NUCLEOTIDE SEQUENCE [LARGE SCALE GENOMIC DNA]</scope>
    <source>
        <strain evidence="3">MAFF 305830</strain>
    </source>
</reference>